<proteinExistence type="predicted"/>
<comment type="caution">
    <text evidence="2">The sequence shown here is derived from an EMBL/GenBank/DDBJ whole genome shotgun (WGS) entry which is preliminary data.</text>
</comment>
<sequence length="569" mass="64522">MLETRCRSPPQRFRRSDGRHHLLGVWAGRKAPIVVEGVSHLEYDDRFSDAVREPLFYDDVVSLGADHETPLQISSMLSNPNALFWQLQGQTEIYRFLGSFADTIHDATTDETGTAIQDNDLDVEGSPPIARTFFPKYNHDMNINLDDLHEMIRASLDEARDDLWQLRQDPASWHRSTKRMAQGSGSKELLTILFGRVDIFGYLDQLVGDAIQQAGSPLLTEADEDTITIAASLDCALSAAFEERLAHFRWIMPPPAGSLTKVGHQLLELIRENDPILRRMGFSAVMRTIDREVVGGRSFPVAVSQILSDLHVLAVCLEETESHHPSISDWVEYFQKSNSFYVEQTGRLRPWKEMLEKAVKAMGDADELNFAGGHRAFWQRLDQQMGKVSRGNDALEGVFREIEKDMPLGPEPSATKNQTEHWVPVFSKAPPTAATETQRKRTRQRRGKHQNGNPDRPVERSTQRPSCSSSRRFLPRIELPESDFWLSLRDGTQQTFAWDDFRKALCSIGCSMEPAGGSAVRFVRRDSEGGRFFSILYHQPHGASGETTLNLGQARRLWLNRLERRIILD</sequence>
<gene>
    <name evidence="2" type="ORF">CGGC5_v016912</name>
</gene>
<name>A0A7J6IC99_COLFN</name>
<feature type="region of interest" description="Disordered" evidence="1">
    <location>
        <begin position="405"/>
        <end position="472"/>
    </location>
</feature>
<evidence type="ECO:0000256" key="1">
    <source>
        <dbReference type="SAM" id="MobiDB-lite"/>
    </source>
</evidence>
<protein>
    <submittedName>
        <fullName evidence="2">Uncharacterized protein</fullName>
    </submittedName>
</protein>
<reference evidence="2 3" key="2">
    <citation type="submission" date="2020-04" db="EMBL/GenBank/DDBJ databases">
        <title>Genome sequencing and assembly of multiple isolates from the Colletotrichum gloeosporioides species complex.</title>
        <authorList>
            <person name="Gan P."/>
            <person name="Shirasu K."/>
        </authorList>
    </citation>
    <scope>NUCLEOTIDE SEQUENCE [LARGE SCALE GENOMIC DNA]</scope>
    <source>
        <strain evidence="2 3">Nara gc5</strain>
    </source>
</reference>
<organism evidence="2 3">
    <name type="scientific">Colletotrichum fructicola (strain Nara gc5)</name>
    <name type="common">Anthracnose fungus</name>
    <name type="synonym">Colletotrichum gloeosporioides (strain Nara gc5)</name>
    <dbReference type="NCBI Taxonomy" id="1213859"/>
    <lineage>
        <taxon>Eukaryota</taxon>
        <taxon>Fungi</taxon>
        <taxon>Dikarya</taxon>
        <taxon>Ascomycota</taxon>
        <taxon>Pezizomycotina</taxon>
        <taxon>Sordariomycetes</taxon>
        <taxon>Hypocreomycetidae</taxon>
        <taxon>Glomerellales</taxon>
        <taxon>Glomerellaceae</taxon>
        <taxon>Colletotrichum</taxon>
        <taxon>Colletotrichum gloeosporioides species complex</taxon>
    </lineage>
</organism>
<keyword evidence="3" id="KW-1185">Reference proteome</keyword>
<reference evidence="2 3" key="1">
    <citation type="submission" date="2012-08" db="EMBL/GenBank/DDBJ databases">
        <authorList>
            <person name="Gan P.H.P."/>
            <person name="Ikeda K."/>
            <person name="Irieda H."/>
            <person name="Narusaka M."/>
            <person name="O'Connell R.J."/>
            <person name="Narusaka Y."/>
            <person name="Takano Y."/>
            <person name="Kubo Y."/>
            <person name="Shirasu K."/>
        </authorList>
    </citation>
    <scope>NUCLEOTIDE SEQUENCE [LARGE SCALE GENOMIC DNA]</scope>
    <source>
        <strain evidence="2 3">Nara gc5</strain>
    </source>
</reference>
<dbReference type="AlphaFoldDB" id="A0A7J6IC99"/>
<accession>A0A7J6IC99</accession>
<dbReference type="OrthoDB" id="5223525at2759"/>
<dbReference type="GeneID" id="43610016"/>
<dbReference type="EMBL" id="ANPB02000011">
    <property type="protein sequence ID" value="KAF4473968.1"/>
    <property type="molecule type" value="Genomic_DNA"/>
</dbReference>
<evidence type="ECO:0000313" key="3">
    <source>
        <dbReference type="Proteomes" id="UP000011096"/>
    </source>
</evidence>
<dbReference type="Proteomes" id="UP000011096">
    <property type="component" value="Unassembled WGS sequence"/>
</dbReference>
<dbReference type="RefSeq" id="XP_031877588.2">
    <property type="nucleotide sequence ID" value="XM_032025868.2"/>
</dbReference>
<dbReference type="InParanoid" id="A0A7J6IC99"/>
<evidence type="ECO:0000313" key="2">
    <source>
        <dbReference type="EMBL" id="KAF4473968.1"/>
    </source>
</evidence>
<feature type="compositionally biased region" description="Basic residues" evidence="1">
    <location>
        <begin position="440"/>
        <end position="449"/>
    </location>
</feature>